<feature type="region of interest" description="Disordered" evidence="10">
    <location>
        <begin position="427"/>
        <end position="481"/>
    </location>
</feature>
<gene>
    <name evidence="13" type="primary">ZCCHC7</name>
    <name evidence="14" type="synonym">LOC107377051</name>
    <name evidence="12" type="ORF">G4P62_000359</name>
</gene>
<keyword evidence="15" id="KW-1185">Reference proteome</keyword>
<accession>A0A1A7ZNK9</accession>
<feature type="domain" description="CCHC-type" evidence="11">
    <location>
        <begin position="163"/>
        <end position="178"/>
    </location>
</feature>
<keyword evidence="6" id="KW-0539">Nucleus</keyword>
<dbReference type="InterPro" id="IPR001878">
    <property type="entry name" value="Znf_CCHC"/>
</dbReference>
<dbReference type="InterPro" id="IPR051644">
    <property type="entry name" value="TRAMP_AT-DNA-binding"/>
</dbReference>
<reference evidence="14" key="1">
    <citation type="submission" date="2014-08" db="EMBL/GenBank/DDBJ databases">
        <authorList>
            <person name="Senf B."/>
            <person name="Petzold A."/>
            <person name="Downie B.R."/>
            <person name="Koch P."/>
            <person name="Platzer M."/>
        </authorList>
    </citation>
    <scope>NUCLEOTIDE SEQUENCE [LARGE SCALE GENOMIC DNA]</scope>
    <source>
        <strain evidence="14">GRZ</strain>
    </source>
</reference>
<dbReference type="Proteomes" id="UP000694548">
    <property type="component" value="Chromosome sgr01"/>
</dbReference>
<proteinExistence type="predicted"/>
<feature type="compositionally biased region" description="Polar residues" evidence="10">
    <location>
        <begin position="63"/>
        <end position="77"/>
    </location>
</feature>
<evidence type="ECO:0000256" key="6">
    <source>
        <dbReference type="ARBA" id="ARBA00023242"/>
    </source>
</evidence>
<dbReference type="PROSITE" id="PS50158">
    <property type="entry name" value="ZF_CCHC"/>
    <property type="match status" value="4"/>
</dbReference>
<evidence type="ECO:0000256" key="1">
    <source>
        <dbReference type="ARBA" id="ARBA00004123"/>
    </source>
</evidence>
<feature type="compositionally biased region" description="Acidic residues" evidence="10">
    <location>
        <begin position="8"/>
        <end position="25"/>
    </location>
</feature>
<evidence type="ECO:0000313" key="12">
    <source>
        <dbReference type="EMBL" id="KAF7228271.1"/>
    </source>
</evidence>
<keyword evidence="3" id="KW-0677">Repeat</keyword>
<dbReference type="GO" id="GO:0071037">
    <property type="term" value="P:nuclear polyadenylation-dependent snRNA catabolic process"/>
    <property type="evidence" value="ECO:0007669"/>
    <property type="project" value="TreeGrafter"/>
</dbReference>
<feature type="compositionally biased region" description="Basic and acidic residues" evidence="10">
    <location>
        <begin position="452"/>
        <end position="462"/>
    </location>
</feature>
<dbReference type="GO" id="GO:0071031">
    <property type="term" value="P:nuclear mRNA surveillance of mRNA 3'-end processing"/>
    <property type="evidence" value="ECO:0007669"/>
    <property type="project" value="TreeGrafter"/>
</dbReference>
<dbReference type="GO" id="GO:0071035">
    <property type="term" value="P:nuclear polyadenylation-dependent rRNA catabolic process"/>
    <property type="evidence" value="ECO:0007669"/>
    <property type="project" value="TreeGrafter"/>
</dbReference>
<dbReference type="GeneID" id="107377051"/>
<evidence type="ECO:0000256" key="8">
    <source>
        <dbReference type="ARBA" id="ARBA00043023"/>
    </source>
</evidence>
<reference evidence="13" key="2">
    <citation type="submission" date="2016-05" db="EMBL/GenBank/DDBJ databases">
        <authorList>
            <person name="Lavstsen T."/>
            <person name="Jespersen J.S."/>
        </authorList>
    </citation>
    <scope>NUCLEOTIDE SEQUENCE</scope>
    <source>
        <tissue evidence="13">Brain</tissue>
    </source>
</reference>
<feature type="domain" description="CCHC-type" evidence="11">
    <location>
        <begin position="226"/>
        <end position="241"/>
    </location>
</feature>
<dbReference type="OrthoDB" id="7608935at2759"/>
<keyword evidence="5" id="KW-0862">Zinc</keyword>
<name>A0A1A7ZNK9_NOTFU</name>
<organism evidence="13">
    <name type="scientific">Nothobranchius furzeri</name>
    <name type="common">Turquoise killifish</name>
    <dbReference type="NCBI Taxonomy" id="105023"/>
    <lineage>
        <taxon>Eukaryota</taxon>
        <taxon>Metazoa</taxon>
        <taxon>Chordata</taxon>
        <taxon>Craniata</taxon>
        <taxon>Vertebrata</taxon>
        <taxon>Euteleostomi</taxon>
        <taxon>Actinopterygii</taxon>
        <taxon>Neopterygii</taxon>
        <taxon>Teleostei</taxon>
        <taxon>Neoteleostei</taxon>
        <taxon>Acanthomorphata</taxon>
        <taxon>Ovalentaria</taxon>
        <taxon>Atherinomorphae</taxon>
        <taxon>Cyprinodontiformes</taxon>
        <taxon>Nothobranchiidae</taxon>
        <taxon>Nothobranchius</taxon>
    </lineage>
</organism>
<feature type="compositionally biased region" description="Basic and acidic residues" evidence="10">
    <location>
        <begin position="356"/>
        <end position="384"/>
    </location>
</feature>
<dbReference type="GO" id="GO:0008270">
    <property type="term" value="F:zinc ion binding"/>
    <property type="evidence" value="ECO:0007669"/>
    <property type="project" value="UniProtKB-KW"/>
</dbReference>
<feature type="domain" description="CCHC-type" evidence="11">
    <location>
        <begin position="185"/>
        <end position="200"/>
    </location>
</feature>
<feature type="compositionally biased region" description="Basic and acidic residues" evidence="10">
    <location>
        <begin position="427"/>
        <end position="444"/>
    </location>
</feature>
<feature type="domain" description="CCHC-type" evidence="11">
    <location>
        <begin position="273"/>
        <end position="286"/>
    </location>
</feature>
<dbReference type="KEGG" id="nfu:107377051"/>
<comment type="subcellular location">
    <subcellularLocation>
        <location evidence="1">Nucleus</location>
    </subcellularLocation>
</comment>
<dbReference type="GO" id="GO:0071039">
    <property type="term" value="P:nuclear polyadenylation-dependent CUT catabolic process"/>
    <property type="evidence" value="ECO:0007669"/>
    <property type="project" value="TreeGrafter"/>
</dbReference>
<evidence type="ECO:0000256" key="7">
    <source>
        <dbReference type="ARBA" id="ARBA00041190"/>
    </source>
</evidence>
<evidence type="ECO:0000256" key="10">
    <source>
        <dbReference type="SAM" id="MobiDB-lite"/>
    </source>
</evidence>
<reference evidence="14" key="5">
    <citation type="submission" date="2025-05" db="UniProtKB">
        <authorList>
            <consortium name="Ensembl"/>
        </authorList>
    </citation>
    <scope>IDENTIFICATION</scope>
</reference>
<reference evidence="12" key="4">
    <citation type="submission" date="2020-03" db="EMBL/GenBank/DDBJ databases">
        <title>Intra-Species Differences in Population Size shape Life History and Genome Evolution.</title>
        <authorList>
            <person name="Willemsen D."/>
            <person name="Cui R."/>
            <person name="Valenzano D.R."/>
        </authorList>
    </citation>
    <scope>NUCLEOTIDE SEQUENCE</scope>
    <source>
        <strain evidence="12">GRZ</strain>
        <tissue evidence="12">Whole</tissue>
    </source>
</reference>
<dbReference type="AlphaFoldDB" id="A0A1A7ZNK9"/>
<dbReference type="PANTHER" id="PTHR46543:SF1">
    <property type="entry name" value="ZINC FINGER CCHC DOMAIN-CONTAINING PROTEIN 7"/>
    <property type="match status" value="1"/>
</dbReference>
<dbReference type="EMBL" id="JAAVVJ010000002">
    <property type="protein sequence ID" value="KAF7228271.1"/>
    <property type="molecule type" value="Genomic_DNA"/>
</dbReference>
<reference evidence="13" key="3">
    <citation type="submission" date="2016-06" db="EMBL/GenBank/DDBJ databases">
        <title>The genome of a short-lived fish provides insights into sex chromosome evolution and the genetic control of aging.</title>
        <authorList>
            <person name="Reichwald K."/>
            <person name="Felder M."/>
            <person name="Petzold A."/>
            <person name="Koch P."/>
            <person name="Groth M."/>
            <person name="Platzer M."/>
        </authorList>
    </citation>
    <scope>NUCLEOTIDE SEQUENCE</scope>
    <source>
        <tissue evidence="13">Brain</tissue>
    </source>
</reference>
<evidence type="ECO:0000256" key="3">
    <source>
        <dbReference type="ARBA" id="ARBA00022737"/>
    </source>
</evidence>
<evidence type="ECO:0000256" key="5">
    <source>
        <dbReference type="ARBA" id="ARBA00022833"/>
    </source>
</evidence>
<dbReference type="Pfam" id="PF00098">
    <property type="entry name" value="zf-CCHC"/>
    <property type="match status" value="1"/>
</dbReference>
<dbReference type="GO" id="GO:0071036">
    <property type="term" value="P:nuclear polyadenylation-dependent snoRNA catabolic process"/>
    <property type="evidence" value="ECO:0007669"/>
    <property type="project" value="TreeGrafter"/>
</dbReference>
<dbReference type="GeneTree" id="ENSGT00950000183041"/>
<evidence type="ECO:0000313" key="13">
    <source>
        <dbReference type="EMBL" id="SBP43901.1"/>
    </source>
</evidence>
<dbReference type="GO" id="GO:0003723">
    <property type="term" value="F:RNA binding"/>
    <property type="evidence" value="ECO:0007669"/>
    <property type="project" value="TreeGrafter"/>
</dbReference>
<keyword evidence="2" id="KW-0479">Metal-binding</keyword>
<dbReference type="Gene3D" id="4.10.60.10">
    <property type="entry name" value="Zinc finger, CCHC-type"/>
    <property type="match status" value="2"/>
</dbReference>
<dbReference type="OMA" id="EWMILEG"/>
<dbReference type="GO" id="GO:0031499">
    <property type="term" value="C:TRAMP complex"/>
    <property type="evidence" value="ECO:0007669"/>
    <property type="project" value="TreeGrafter"/>
</dbReference>
<dbReference type="GO" id="GO:0071038">
    <property type="term" value="P:TRAMP-dependent tRNA surveillance pathway"/>
    <property type="evidence" value="ECO:0007669"/>
    <property type="project" value="TreeGrafter"/>
</dbReference>
<evidence type="ECO:0000256" key="9">
    <source>
        <dbReference type="PROSITE-ProRule" id="PRU00047"/>
    </source>
</evidence>
<protein>
    <recommendedName>
        <fullName evidence="7">Zinc finger CCHC domain-containing protein 7</fullName>
    </recommendedName>
    <alternativeName>
        <fullName evidence="8">TRAMP-like complex RNA-binding factor ZCCHC7</fullName>
    </alternativeName>
</protein>
<evidence type="ECO:0000259" key="11">
    <source>
        <dbReference type="PROSITE" id="PS50158"/>
    </source>
</evidence>
<evidence type="ECO:0000256" key="2">
    <source>
        <dbReference type="ARBA" id="ARBA00022723"/>
    </source>
</evidence>
<dbReference type="SUPFAM" id="SSF57756">
    <property type="entry name" value="Retrovirus zinc finger-like domains"/>
    <property type="match status" value="1"/>
</dbReference>
<dbReference type="Proteomes" id="UP000822369">
    <property type="component" value="Chromosome 2"/>
</dbReference>
<dbReference type="Bgee" id="ENSNFUG00015003718">
    <property type="expression patterns" value="Expressed in liver and 3 other cell types or tissues"/>
</dbReference>
<sequence>MYNGEKETGDEEKDEDHFDCDDDESCNFGEGEFINSDFPRRDKSHRQAAQLRREISPPLLTFPITSQKTQDDTSSVFSYDSQEEQGEDESDQPIEEWMILGGEEQEEDSSIQLNLAYWDDSEDDGVTDVKSVSDIWAVSDKDKDGAAQPLHTRYFVPGCFSICNLCNKTGHFARNCTSHKKRPTCVLCGIQGHIQRDCQSRPCAKCGLPPHGLSPCRVPSVWKQHCQRCGMMGHLSDACPDTWRQYHLTVKVEVPLRPRSVCSLRHKNRRAHCYNCSKRGHYGFECINRRMVSGTLPSLPYVIYYDTQEDILHRGTRMDRKAKRDKELVNAGSLQQEHLFEKTEDCKEKKWKSKKKQEAGERRKTWPERRKERREVKRLRREAQAKREGGFLGRSWCKSDVEVCTTNRFRHNLHGCGLFLPLQEKKKRVEKDAKKSRKNREAERWKKRGGIKRGDLYPHPDMDIGSENFLSPKQRVRHRRR</sequence>
<evidence type="ECO:0000313" key="14">
    <source>
        <dbReference type="Ensembl" id="ENSNFUP00015007559.1"/>
    </source>
</evidence>
<dbReference type="Ensembl" id="ENSNFUT00015007955.1">
    <property type="protein sequence ID" value="ENSNFUP00015007559.1"/>
    <property type="gene ID" value="ENSNFUG00015003718.1"/>
</dbReference>
<dbReference type="SMART" id="SM00343">
    <property type="entry name" value="ZnF_C2HC"/>
    <property type="match status" value="5"/>
</dbReference>
<feature type="region of interest" description="Disordered" evidence="10">
    <location>
        <begin position="1"/>
        <end position="94"/>
    </location>
</feature>
<keyword evidence="4 9" id="KW-0863">Zinc-finger</keyword>
<evidence type="ECO:0000313" key="15">
    <source>
        <dbReference type="Proteomes" id="UP000694548"/>
    </source>
</evidence>
<dbReference type="EMBL" id="HADY01005416">
    <property type="protein sequence ID" value="SBP43901.1"/>
    <property type="molecule type" value="Transcribed_RNA"/>
</dbReference>
<dbReference type="PANTHER" id="PTHR46543">
    <property type="entry name" value="ZINC FINGER CCHC DOMAIN-CONTAINING PROTEIN 7"/>
    <property type="match status" value="1"/>
</dbReference>
<dbReference type="InterPro" id="IPR036875">
    <property type="entry name" value="Znf_CCHC_sf"/>
</dbReference>
<feature type="region of interest" description="Disordered" evidence="10">
    <location>
        <begin position="351"/>
        <end position="384"/>
    </location>
</feature>
<feature type="compositionally biased region" description="Acidic residues" evidence="10">
    <location>
        <begin position="81"/>
        <end position="94"/>
    </location>
</feature>
<evidence type="ECO:0000256" key="4">
    <source>
        <dbReference type="ARBA" id="ARBA00022771"/>
    </source>
</evidence>